<protein>
    <submittedName>
        <fullName evidence="2">L,D-transpeptidase</fullName>
    </submittedName>
</protein>
<dbReference type="OrthoDB" id="7202732at2"/>
<organism evidence="2 3">
    <name type="scientific">Variovorax paradoxus</name>
    <dbReference type="NCBI Taxonomy" id="34073"/>
    <lineage>
        <taxon>Bacteria</taxon>
        <taxon>Pseudomonadati</taxon>
        <taxon>Pseudomonadota</taxon>
        <taxon>Betaproteobacteria</taxon>
        <taxon>Burkholderiales</taxon>
        <taxon>Comamonadaceae</taxon>
        <taxon>Variovorax</taxon>
    </lineage>
</organism>
<dbReference type="Proteomes" id="UP000425817">
    <property type="component" value="Chromosome"/>
</dbReference>
<accession>A0A6I6HD17</accession>
<gene>
    <name evidence="2" type="ORF">GOQ09_02455</name>
</gene>
<dbReference type="EMBL" id="CP046622">
    <property type="protein sequence ID" value="QGW80524.1"/>
    <property type="molecule type" value="Genomic_DNA"/>
</dbReference>
<feature type="chain" id="PRO_5026244329" evidence="1">
    <location>
        <begin position="28"/>
        <end position="221"/>
    </location>
</feature>
<evidence type="ECO:0000313" key="3">
    <source>
        <dbReference type="Proteomes" id="UP000425817"/>
    </source>
</evidence>
<keyword evidence="1" id="KW-0732">Signal</keyword>
<reference evidence="2 3" key="1">
    <citation type="submission" date="2019-12" db="EMBL/GenBank/DDBJ databases">
        <title>Hybrid Genome Assemblies of two High G+C Isolates from Undergraduate Microbiology Courses.</title>
        <authorList>
            <person name="Ne Ville C.J."/>
            <person name="Enright D."/>
            <person name="Hernandez I."/>
            <person name="Dodsworth J."/>
            <person name="Orwin P.M."/>
        </authorList>
    </citation>
    <scope>NUCLEOTIDE SEQUENCE [LARGE SCALE GENOMIC DNA]</scope>
    <source>
        <strain evidence="2 3">CSUSB</strain>
    </source>
</reference>
<name>A0A6I6HD17_VARPD</name>
<evidence type="ECO:0000313" key="2">
    <source>
        <dbReference type="EMBL" id="QGW80524.1"/>
    </source>
</evidence>
<proteinExistence type="predicted"/>
<dbReference type="RefSeq" id="WP_157611726.1">
    <property type="nucleotide sequence ID" value="NZ_CP046622.1"/>
</dbReference>
<sequence>MRVGSDGRSRGLASGIAIAALASLLSAAPPAHSSPAVSRDTETVAGWVRTTGDNQGTPFAIVDKKAAVVHIFDADGKRRASSPILLGLAKGDHSVPGIGERQMADIRDDERTTPAGRFVSEPGRNLSGEDIVWVDYDAAVSMHRVRATNKAERRLERLATPTAADNRISYGCINVPAAFYDAHVKPSFGTAKAVIYVLPETRPASTLFETSTARSEAPPAR</sequence>
<dbReference type="AlphaFoldDB" id="A0A6I6HD17"/>
<evidence type="ECO:0000256" key="1">
    <source>
        <dbReference type="SAM" id="SignalP"/>
    </source>
</evidence>
<feature type="signal peptide" evidence="1">
    <location>
        <begin position="1"/>
        <end position="27"/>
    </location>
</feature>